<dbReference type="AlphaFoldDB" id="A0A3B4UR46"/>
<dbReference type="CDD" id="cd21995">
    <property type="entry name" value="HMG-box_TOX-like"/>
    <property type="match status" value="1"/>
</dbReference>
<dbReference type="InterPro" id="IPR036910">
    <property type="entry name" value="HMG_box_dom_sf"/>
</dbReference>
<dbReference type="GO" id="GO:0006357">
    <property type="term" value="P:regulation of transcription by RNA polymerase II"/>
    <property type="evidence" value="ECO:0007669"/>
    <property type="project" value="TreeGrafter"/>
</dbReference>
<feature type="compositionally biased region" description="Low complexity" evidence="8">
    <location>
        <begin position="412"/>
        <end position="430"/>
    </location>
</feature>
<dbReference type="GO" id="GO:0031490">
    <property type="term" value="F:chromatin DNA binding"/>
    <property type="evidence" value="ECO:0007669"/>
    <property type="project" value="TreeGrafter"/>
</dbReference>
<dbReference type="GO" id="GO:0005694">
    <property type="term" value="C:chromosome"/>
    <property type="evidence" value="ECO:0007669"/>
    <property type="project" value="UniProtKB-SubCell"/>
</dbReference>
<evidence type="ECO:0000256" key="8">
    <source>
        <dbReference type="SAM" id="MobiDB-lite"/>
    </source>
</evidence>
<dbReference type="CTD" id="100003353"/>
<sequence>MDLNFYSDLTDGTGQHDGDPEFLDPQSFNGFDSDNKFPGGSDNYLTISGSGHPFLSSSECATKPIDLFNLAGSAGGTFHTPSLGDEEFEIPPISLDPDSTLTVSDVVSHFGELSDTGPSDSVVVPGSAVVEGDDPSFASTFVNAPSQGLEHLSLGVMNQSGGSTLLGSSLGMDLGHPIGSQFSSSSPVTIDVPLGDMSQGLLGSNQLTTIDQSELSAQLGLGLGGGNILQRPQSPEHPLSATASPTSSLQDDDMDDFRRSVLVESPVSLAVSPGVISLDPSLSESPLSAPTSSVSPAVGRKGGAGGGKKGKKKKDPNEPQKPVSAYALFFRDTQAAIKGQNPNATFGEVSKIVASMWDSLGEEQKQVYKRKNEAAKKDYLKALAEYRASQISQAPIEVMDTSPSPPPPAPAPAVTATPAPSTQATRATRSQHYNPEENTITNICTSNIILDLPQVTTRSRTGAIKPQPPPATTAPNPPTVTKIIIKQTQLPSGGVSVTATPASSSRQPPPLQQMQSTPPPPRLQQMVHAQAPPPLQAKPRGGGAAAATAPPPLQIKVVPSSRQSDSSTPIIVTSSGETPTSGSSSSALTVEVGQSAAVVTGGEEVAEAEEGMEVEVTVAPGPSVTPASSPNICVRAGCTNPAVESKDWDKEYCSNECVATHCRDVFMAWCAIRGQNSTTVT</sequence>
<feature type="domain" description="HMG box" evidence="9">
    <location>
        <begin position="319"/>
        <end position="387"/>
    </location>
</feature>
<evidence type="ECO:0000256" key="5">
    <source>
        <dbReference type="ARBA" id="ARBA00023125"/>
    </source>
</evidence>
<evidence type="ECO:0000256" key="7">
    <source>
        <dbReference type="PROSITE-ProRule" id="PRU00267"/>
    </source>
</evidence>
<reference evidence="10" key="1">
    <citation type="submission" date="2025-08" db="UniProtKB">
        <authorList>
            <consortium name="Ensembl"/>
        </authorList>
    </citation>
    <scope>IDENTIFICATION</scope>
</reference>
<dbReference type="SMART" id="SM00398">
    <property type="entry name" value="HMG"/>
    <property type="match status" value="1"/>
</dbReference>
<dbReference type="GeneTree" id="ENSGT00940000154888"/>
<dbReference type="Ensembl" id="ENSSDUT00000020597.1">
    <property type="protein sequence ID" value="ENSSDUP00000020240.1"/>
    <property type="gene ID" value="ENSSDUG00000014705.1"/>
</dbReference>
<evidence type="ECO:0000256" key="2">
    <source>
        <dbReference type="ARBA" id="ARBA00004286"/>
    </source>
</evidence>
<keyword evidence="5 7" id="KW-0238">DNA-binding</keyword>
<feature type="region of interest" description="Disordered" evidence="8">
    <location>
        <begin position="398"/>
        <end position="436"/>
    </location>
</feature>
<evidence type="ECO:0000259" key="9">
    <source>
        <dbReference type="PROSITE" id="PS50118"/>
    </source>
</evidence>
<dbReference type="FunFam" id="1.10.30.10:FF:000005">
    <property type="entry name" value="TOX high mobility group box family member 3"/>
    <property type="match status" value="1"/>
</dbReference>
<keyword evidence="6 7" id="KW-0539">Nucleus</keyword>
<feature type="region of interest" description="Disordered" evidence="8">
    <location>
        <begin position="459"/>
        <end position="478"/>
    </location>
</feature>
<dbReference type="STRING" id="41447.ENSSDUP00000020240"/>
<dbReference type="GO" id="GO:0005634">
    <property type="term" value="C:nucleus"/>
    <property type="evidence" value="ECO:0007669"/>
    <property type="project" value="UniProtKB-SubCell"/>
</dbReference>
<protein>
    <submittedName>
        <fullName evidence="10">TOX high mobility group box family member 4 b</fullName>
    </submittedName>
</protein>
<dbReference type="InterPro" id="IPR009071">
    <property type="entry name" value="HMG_box_dom"/>
</dbReference>
<dbReference type="Pfam" id="PF00505">
    <property type="entry name" value="HMG_box"/>
    <property type="match status" value="1"/>
</dbReference>
<feature type="region of interest" description="Disordered" evidence="8">
    <location>
        <begin position="1"/>
        <end position="21"/>
    </location>
</feature>
<feature type="region of interest" description="Disordered" evidence="8">
    <location>
        <begin position="279"/>
        <end position="321"/>
    </location>
</feature>
<evidence type="ECO:0000256" key="4">
    <source>
        <dbReference type="ARBA" id="ARBA00022553"/>
    </source>
</evidence>
<reference evidence="10" key="2">
    <citation type="submission" date="2025-09" db="UniProtKB">
        <authorList>
            <consortium name="Ensembl"/>
        </authorList>
    </citation>
    <scope>IDENTIFICATION</scope>
</reference>
<evidence type="ECO:0000256" key="1">
    <source>
        <dbReference type="ARBA" id="ARBA00004123"/>
    </source>
</evidence>
<evidence type="ECO:0000256" key="3">
    <source>
        <dbReference type="ARBA" id="ARBA00022454"/>
    </source>
</evidence>
<proteinExistence type="predicted"/>
<dbReference type="SUPFAM" id="SSF47095">
    <property type="entry name" value="HMG-box"/>
    <property type="match status" value="1"/>
</dbReference>
<accession>A0A3B4UR46</accession>
<keyword evidence="11" id="KW-1185">Reference proteome</keyword>
<dbReference type="PROSITE" id="PS50118">
    <property type="entry name" value="HMG_BOX_2"/>
    <property type="match status" value="1"/>
</dbReference>
<dbReference type="InterPro" id="IPR051365">
    <property type="entry name" value="TOX_HMG-box_domain"/>
</dbReference>
<feature type="region of interest" description="Disordered" evidence="8">
    <location>
        <begin position="488"/>
        <end position="526"/>
    </location>
</feature>
<feature type="DNA-binding region" description="HMG box" evidence="7">
    <location>
        <begin position="319"/>
        <end position="387"/>
    </location>
</feature>
<feature type="compositionally biased region" description="Pro residues" evidence="8">
    <location>
        <begin position="507"/>
        <end position="522"/>
    </location>
</feature>
<organism evidence="10 11">
    <name type="scientific">Seriola dumerili</name>
    <name type="common">Greater amberjack</name>
    <name type="synonym">Caranx dumerili</name>
    <dbReference type="NCBI Taxonomy" id="41447"/>
    <lineage>
        <taxon>Eukaryota</taxon>
        <taxon>Metazoa</taxon>
        <taxon>Chordata</taxon>
        <taxon>Craniata</taxon>
        <taxon>Vertebrata</taxon>
        <taxon>Euteleostomi</taxon>
        <taxon>Actinopterygii</taxon>
        <taxon>Neopterygii</taxon>
        <taxon>Teleostei</taxon>
        <taxon>Neoteleostei</taxon>
        <taxon>Acanthomorphata</taxon>
        <taxon>Carangaria</taxon>
        <taxon>Carangiformes</taxon>
        <taxon>Carangidae</taxon>
        <taxon>Seriola</taxon>
    </lineage>
</organism>
<feature type="compositionally biased region" description="Low complexity" evidence="8">
    <location>
        <begin position="279"/>
        <end position="296"/>
    </location>
</feature>
<dbReference type="RefSeq" id="XP_022623878.1">
    <property type="nucleotide sequence ID" value="XM_022768157.1"/>
</dbReference>
<evidence type="ECO:0000313" key="10">
    <source>
        <dbReference type="Ensembl" id="ENSSDUP00000020240.1"/>
    </source>
</evidence>
<keyword evidence="4" id="KW-0597">Phosphoprotein</keyword>
<comment type="subcellular location">
    <subcellularLocation>
        <location evidence="2">Chromosome</location>
    </subcellularLocation>
    <subcellularLocation>
        <location evidence="1">Nucleus</location>
    </subcellularLocation>
</comment>
<dbReference type="Proteomes" id="UP000261420">
    <property type="component" value="Unplaced"/>
</dbReference>
<feature type="compositionally biased region" description="Pro residues" evidence="8">
    <location>
        <begin position="466"/>
        <end position="478"/>
    </location>
</feature>
<feature type="compositionally biased region" description="Polar residues" evidence="8">
    <location>
        <begin position="560"/>
        <end position="572"/>
    </location>
</feature>
<feature type="compositionally biased region" description="Polar residues" evidence="8">
    <location>
        <begin position="488"/>
        <end position="506"/>
    </location>
</feature>
<dbReference type="Gene3D" id="1.10.30.10">
    <property type="entry name" value="High mobility group box domain"/>
    <property type="match status" value="1"/>
</dbReference>
<name>A0A3B4UR46_SERDU</name>
<evidence type="ECO:0000313" key="11">
    <source>
        <dbReference type="Proteomes" id="UP000261420"/>
    </source>
</evidence>
<dbReference type="GeneID" id="111238588"/>
<evidence type="ECO:0000256" key="6">
    <source>
        <dbReference type="ARBA" id="ARBA00023242"/>
    </source>
</evidence>
<feature type="region of interest" description="Disordered" evidence="8">
    <location>
        <begin position="226"/>
        <end position="253"/>
    </location>
</feature>
<dbReference type="PANTHER" id="PTHR45781">
    <property type="entry name" value="AGAP000281-PA"/>
    <property type="match status" value="1"/>
</dbReference>
<feature type="compositionally biased region" description="Low complexity" evidence="8">
    <location>
        <begin position="573"/>
        <end position="586"/>
    </location>
</feature>
<feature type="region of interest" description="Disordered" evidence="8">
    <location>
        <begin position="557"/>
        <end position="586"/>
    </location>
</feature>
<dbReference type="KEGG" id="sdu:111238588"/>
<keyword evidence="3" id="KW-0158">Chromosome</keyword>
<dbReference type="PANTHER" id="PTHR45781:SF2">
    <property type="entry name" value="TOX HIGH MOBILITY GROUP BOX FAMILY MEMBER 4"/>
    <property type="match status" value="1"/>
</dbReference>